<evidence type="ECO:0008006" key="3">
    <source>
        <dbReference type="Google" id="ProtNLM"/>
    </source>
</evidence>
<organism evidence="1 2">
    <name type="scientific">Pseudotenacibaculum haliotis</name>
    <dbReference type="NCBI Taxonomy" id="1862138"/>
    <lineage>
        <taxon>Bacteria</taxon>
        <taxon>Pseudomonadati</taxon>
        <taxon>Bacteroidota</taxon>
        <taxon>Flavobacteriia</taxon>
        <taxon>Flavobacteriales</taxon>
        <taxon>Flavobacteriaceae</taxon>
        <taxon>Pseudotenacibaculum</taxon>
    </lineage>
</organism>
<accession>A0ABW5LMJ8</accession>
<gene>
    <name evidence="1" type="ORF">ACFSRZ_01710</name>
</gene>
<dbReference type="EMBL" id="JBHULH010000001">
    <property type="protein sequence ID" value="MFD2566067.1"/>
    <property type="molecule type" value="Genomic_DNA"/>
</dbReference>
<proteinExistence type="predicted"/>
<evidence type="ECO:0000313" key="2">
    <source>
        <dbReference type="Proteomes" id="UP001597508"/>
    </source>
</evidence>
<comment type="caution">
    <text evidence="1">The sequence shown here is derived from an EMBL/GenBank/DDBJ whole genome shotgun (WGS) entry which is preliminary data.</text>
</comment>
<keyword evidence="2" id="KW-1185">Reference proteome</keyword>
<reference evidence="2" key="1">
    <citation type="journal article" date="2019" name="Int. J. Syst. Evol. Microbiol.">
        <title>The Global Catalogue of Microorganisms (GCM) 10K type strain sequencing project: providing services to taxonomists for standard genome sequencing and annotation.</title>
        <authorList>
            <consortium name="The Broad Institute Genomics Platform"/>
            <consortium name="The Broad Institute Genome Sequencing Center for Infectious Disease"/>
            <person name="Wu L."/>
            <person name="Ma J."/>
        </authorList>
    </citation>
    <scope>NUCLEOTIDE SEQUENCE [LARGE SCALE GENOMIC DNA]</scope>
    <source>
        <strain evidence="2">KCTC 52127</strain>
    </source>
</reference>
<name>A0ABW5LMJ8_9FLAO</name>
<dbReference type="Proteomes" id="UP001597508">
    <property type="component" value="Unassembled WGS sequence"/>
</dbReference>
<sequence length="138" mass="16433">MKKDKYFTGFSKQELNKGLTSLRDELLNNDAPDWLYDLLDKAITSFKANEFSYDGATFVPERSKETIFEVAAFIHDYLNSKGIVSYKADSLMFRIMRLLNYNRKHFIYRWLFTRLTFLNIIRHKIKGTYKGKFAIELY</sequence>
<evidence type="ECO:0000313" key="1">
    <source>
        <dbReference type="EMBL" id="MFD2566067.1"/>
    </source>
</evidence>
<protein>
    <recommendedName>
        <fullName evidence="3">DUF1353 domain-containing protein</fullName>
    </recommendedName>
</protein>